<dbReference type="CDD" id="cd14265">
    <property type="entry name" value="UDPK_IM_like"/>
    <property type="match status" value="1"/>
</dbReference>
<evidence type="ECO:0000256" key="11">
    <source>
        <dbReference type="ARBA" id="ARBA00023098"/>
    </source>
</evidence>
<evidence type="ECO:0000256" key="17">
    <source>
        <dbReference type="PIRSR" id="PIRSR600829-3"/>
    </source>
</evidence>
<feature type="binding site" evidence="17">
    <location>
        <begin position="94"/>
        <end position="95"/>
    </location>
    <ligand>
        <name>ATP</name>
        <dbReference type="ChEBI" id="CHEBI:30616"/>
    </ligand>
</feature>
<keyword evidence="18" id="KW-0460">Magnesium</keyword>
<evidence type="ECO:0000256" key="8">
    <source>
        <dbReference type="ARBA" id="ARBA00022777"/>
    </source>
</evidence>
<feature type="binding site" evidence="17">
    <location>
        <position position="16"/>
    </location>
    <ligand>
        <name>ATP</name>
        <dbReference type="ChEBI" id="CHEBI:30616"/>
    </ligand>
</feature>
<keyword evidence="3" id="KW-1003">Cell membrane</keyword>
<feature type="transmembrane region" description="Helical" evidence="19">
    <location>
        <begin position="56"/>
        <end position="75"/>
    </location>
</feature>
<feature type="binding site" evidence="16">
    <location>
        <position position="69"/>
    </location>
    <ligand>
        <name>substrate</name>
    </ligand>
</feature>
<dbReference type="AlphaFoldDB" id="A0A1A9IB27"/>
<dbReference type="STRING" id="1176587.A8C56_14805"/>
<evidence type="ECO:0000256" key="2">
    <source>
        <dbReference type="ARBA" id="ARBA00005967"/>
    </source>
</evidence>
<dbReference type="GO" id="GO:0008654">
    <property type="term" value="P:phospholipid biosynthetic process"/>
    <property type="evidence" value="ECO:0007669"/>
    <property type="project" value="UniProtKB-KW"/>
</dbReference>
<keyword evidence="6 19" id="KW-0812">Transmembrane</keyword>
<evidence type="ECO:0000313" key="21">
    <source>
        <dbReference type="Proteomes" id="UP000077667"/>
    </source>
</evidence>
<evidence type="ECO:0000256" key="1">
    <source>
        <dbReference type="ARBA" id="ARBA00004651"/>
    </source>
</evidence>
<comment type="cofactor">
    <cofactor evidence="18">
        <name>Mg(2+)</name>
        <dbReference type="ChEBI" id="CHEBI:18420"/>
    </cofactor>
    <text evidence="18">Mn(2+), Zn(2+), Cd(2+) and Co(2+) support activity to lesser extents.</text>
</comment>
<comment type="similarity">
    <text evidence="2">Belongs to the bacterial diacylglycerol kinase family.</text>
</comment>
<keyword evidence="21" id="KW-1185">Reference proteome</keyword>
<keyword evidence="10 19" id="KW-1133">Transmembrane helix</keyword>
<organism evidence="20 21">
    <name type="scientific">Niabella ginsenosidivorans</name>
    <dbReference type="NCBI Taxonomy" id="1176587"/>
    <lineage>
        <taxon>Bacteria</taxon>
        <taxon>Pseudomonadati</taxon>
        <taxon>Bacteroidota</taxon>
        <taxon>Chitinophagia</taxon>
        <taxon>Chitinophagales</taxon>
        <taxon>Chitinophagaceae</taxon>
        <taxon>Niabella</taxon>
    </lineage>
</organism>
<dbReference type="Gene3D" id="1.10.287.3610">
    <property type="match status" value="1"/>
</dbReference>
<evidence type="ECO:0000256" key="3">
    <source>
        <dbReference type="ARBA" id="ARBA00022475"/>
    </source>
</evidence>
<feature type="active site" description="Proton acceptor" evidence="15">
    <location>
        <position position="69"/>
    </location>
</feature>
<feature type="binding site" evidence="17">
    <location>
        <position position="28"/>
    </location>
    <ligand>
        <name>ATP</name>
        <dbReference type="ChEBI" id="CHEBI:30616"/>
    </ligand>
</feature>
<gene>
    <name evidence="20" type="ORF">A8C56_14805</name>
</gene>
<dbReference type="GO" id="GO:0005886">
    <property type="term" value="C:plasma membrane"/>
    <property type="evidence" value="ECO:0007669"/>
    <property type="project" value="UniProtKB-SubCell"/>
</dbReference>
<dbReference type="InterPro" id="IPR000829">
    <property type="entry name" value="DAGK"/>
</dbReference>
<evidence type="ECO:0000256" key="12">
    <source>
        <dbReference type="ARBA" id="ARBA00023136"/>
    </source>
</evidence>
<evidence type="ECO:0000256" key="16">
    <source>
        <dbReference type="PIRSR" id="PIRSR600829-2"/>
    </source>
</evidence>
<protein>
    <recommendedName>
        <fullName evidence="22">Diacylglycerol kinase</fullName>
    </recommendedName>
</protein>
<keyword evidence="4" id="KW-0444">Lipid biosynthesis</keyword>
<keyword evidence="5" id="KW-0808">Transferase</keyword>
<name>A0A1A9IB27_9BACT</name>
<dbReference type="GO" id="GO:0005524">
    <property type="term" value="F:ATP binding"/>
    <property type="evidence" value="ECO:0007669"/>
    <property type="project" value="UniProtKB-KW"/>
</dbReference>
<feature type="binding site" evidence="18">
    <location>
        <position position="76"/>
    </location>
    <ligand>
        <name>a divalent metal cation</name>
        <dbReference type="ChEBI" id="CHEBI:60240"/>
    </ligand>
</feature>
<dbReference type="EMBL" id="CP015772">
    <property type="protein sequence ID" value="ANH83960.1"/>
    <property type="molecule type" value="Genomic_DNA"/>
</dbReference>
<keyword evidence="11" id="KW-0443">Lipid metabolism</keyword>
<evidence type="ECO:0000256" key="9">
    <source>
        <dbReference type="ARBA" id="ARBA00022840"/>
    </source>
</evidence>
<evidence type="ECO:0000256" key="6">
    <source>
        <dbReference type="ARBA" id="ARBA00022692"/>
    </source>
</evidence>
<feature type="binding site" evidence="18">
    <location>
        <position position="28"/>
    </location>
    <ligand>
        <name>a divalent metal cation</name>
        <dbReference type="ChEBI" id="CHEBI:60240"/>
    </ligand>
</feature>
<dbReference type="Pfam" id="PF01219">
    <property type="entry name" value="DAGK_prokar"/>
    <property type="match status" value="1"/>
</dbReference>
<dbReference type="OrthoDB" id="1493837at2"/>
<evidence type="ECO:0000256" key="10">
    <source>
        <dbReference type="ARBA" id="ARBA00022989"/>
    </source>
</evidence>
<comment type="subcellular location">
    <subcellularLocation>
        <location evidence="1">Cell membrane</location>
        <topology evidence="1">Multi-pass membrane protein</topology>
    </subcellularLocation>
</comment>
<reference evidence="20 21" key="1">
    <citation type="submission" date="2016-05" db="EMBL/GenBank/DDBJ databases">
        <title>Niabella ginsenosidivorans BS26 whole genome sequencing.</title>
        <authorList>
            <person name="Im W.T."/>
            <person name="Siddiqi M.Z."/>
        </authorList>
    </citation>
    <scope>NUCLEOTIDE SEQUENCE [LARGE SCALE GENOMIC DNA]</scope>
    <source>
        <strain evidence="20 21">BS26</strain>
    </source>
</reference>
<evidence type="ECO:0000256" key="4">
    <source>
        <dbReference type="ARBA" id="ARBA00022516"/>
    </source>
</evidence>
<keyword evidence="12 19" id="KW-0472">Membrane</keyword>
<evidence type="ECO:0000256" key="15">
    <source>
        <dbReference type="PIRSR" id="PIRSR600829-1"/>
    </source>
</evidence>
<sequence length="124" mass="13288">MNNSFSIKKLVKSFSYAFSGLKAVIQSEQNFRVHLVAAFFALLLGIVLKVSGSELLVIVLCIAAVMATELVNTAIEKLCDFVSPEKRATIKIIKDLSAAAVLIVSAGALIAGLIIFIPRVLLLL</sequence>
<dbReference type="Proteomes" id="UP000077667">
    <property type="component" value="Chromosome"/>
</dbReference>
<keyword evidence="7 17" id="KW-0547">Nucleotide-binding</keyword>
<keyword evidence="13" id="KW-0594">Phospholipid biosynthesis</keyword>
<feature type="transmembrane region" description="Helical" evidence="19">
    <location>
        <begin position="96"/>
        <end position="117"/>
    </location>
</feature>
<dbReference type="InterPro" id="IPR033717">
    <property type="entry name" value="UDPK"/>
</dbReference>
<evidence type="ECO:0008006" key="22">
    <source>
        <dbReference type="Google" id="ProtNLM"/>
    </source>
</evidence>
<feature type="transmembrane region" description="Helical" evidence="19">
    <location>
        <begin position="31"/>
        <end position="50"/>
    </location>
</feature>
<feature type="binding site" evidence="17">
    <location>
        <position position="76"/>
    </location>
    <ligand>
        <name>ATP</name>
        <dbReference type="ChEBI" id="CHEBI:30616"/>
    </ligand>
</feature>
<accession>A0A1A9IB27</accession>
<evidence type="ECO:0000256" key="5">
    <source>
        <dbReference type="ARBA" id="ARBA00022679"/>
    </source>
</evidence>
<keyword evidence="8" id="KW-0418">Kinase</keyword>
<keyword evidence="18" id="KW-0479">Metal-binding</keyword>
<evidence type="ECO:0000256" key="19">
    <source>
        <dbReference type="SAM" id="Phobius"/>
    </source>
</evidence>
<keyword evidence="14" id="KW-1208">Phospholipid metabolism</keyword>
<dbReference type="InterPro" id="IPR036945">
    <property type="entry name" value="DAGK_sf"/>
</dbReference>
<dbReference type="PANTHER" id="PTHR34299">
    <property type="entry name" value="DIACYLGLYCEROL KINASE"/>
    <property type="match status" value="1"/>
</dbReference>
<dbReference type="KEGG" id="nia:A8C56_14805"/>
<proteinExistence type="inferred from homology"/>
<evidence type="ECO:0000256" key="13">
    <source>
        <dbReference type="ARBA" id="ARBA00023209"/>
    </source>
</evidence>
<dbReference type="RefSeq" id="WP_067762083.1">
    <property type="nucleotide sequence ID" value="NZ_CP015772.1"/>
</dbReference>
<evidence type="ECO:0000256" key="14">
    <source>
        <dbReference type="ARBA" id="ARBA00023264"/>
    </source>
</evidence>
<evidence type="ECO:0000313" key="20">
    <source>
        <dbReference type="EMBL" id="ANH83960.1"/>
    </source>
</evidence>
<dbReference type="PANTHER" id="PTHR34299:SF1">
    <property type="entry name" value="DIACYLGLYCEROL KINASE"/>
    <property type="match status" value="1"/>
</dbReference>
<evidence type="ECO:0000256" key="7">
    <source>
        <dbReference type="ARBA" id="ARBA00022741"/>
    </source>
</evidence>
<dbReference type="GO" id="GO:0016301">
    <property type="term" value="F:kinase activity"/>
    <property type="evidence" value="ECO:0007669"/>
    <property type="project" value="UniProtKB-KW"/>
</dbReference>
<keyword evidence="9 17" id="KW-0067">ATP-binding</keyword>
<evidence type="ECO:0000256" key="18">
    <source>
        <dbReference type="PIRSR" id="PIRSR600829-4"/>
    </source>
</evidence>
<dbReference type="GO" id="GO:0046872">
    <property type="term" value="F:metal ion binding"/>
    <property type="evidence" value="ECO:0007669"/>
    <property type="project" value="UniProtKB-KW"/>
</dbReference>